<reference evidence="2" key="1">
    <citation type="submission" date="2015-07" db="EMBL/GenBank/DDBJ databases">
        <title>MeaNS - Measles Nucleotide Surveillance Program.</title>
        <authorList>
            <person name="Tran T."/>
            <person name="Druce J."/>
        </authorList>
    </citation>
    <scope>NUCLEOTIDE SEQUENCE</scope>
    <source>
        <strain evidence="2">UCB-OBI-ISO-001</strain>
        <tissue evidence="2">Gonad</tissue>
    </source>
</reference>
<dbReference type="InterPro" id="IPR049163">
    <property type="entry name" value="Pif1-like_2B_dom"/>
</dbReference>
<feature type="domain" description="DNA helicase Pif1-like 2B" evidence="1">
    <location>
        <begin position="40"/>
        <end position="83"/>
    </location>
</feature>
<dbReference type="EMBL" id="KQ423414">
    <property type="protein sequence ID" value="KOF72958.1"/>
    <property type="molecule type" value="Genomic_DNA"/>
</dbReference>
<evidence type="ECO:0000259" key="1">
    <source>
        <dbReference type="Pfam" id="PF21530"/>
    </source>
</evidence>
<dbReference type="AlphaFoldDB" id="A0A0L8G7U1"/>
<gene>
    <name evidence="2" type="ORF">OCBIM_22038596mg</name>
</gene>
<organism evidence="2">
    <name type="scientific">Octopus bimaculoides</name>
    <name type="common">California two-spotted octopus</name>
    <dbReference type="NCBI Taxonomy" id="37653"/>
    <lineage>
        <taxon>Eukaryota</taxon>
        <taxon>Metazoa</taxon>
        <taxon>Spiralia</taxon>
        <taxon>Lophotrochozoa</taxon>
        <taxon>Mollusca</taxon>
        <taxon>Cephalopoda</taxon>
        <taxon>Coleoidea</taxon>
        <taxon>Octopodiformes</taxon>
        <taxon>Octopoda</taxon>
        <taxon>Incirrata</taxon>
        <taxon>Octopodidae</taxon>
        <taxon>Octopus</taxon>
    </lineage>
</organism>
<dbReference type="SUPFAM" id="SSF52540">
    <property type="entry name" value="P-loop containing nucleoside triphosphate hydrolases"/>
    <property type="match status" value="1"/>
</dbReference>
<accession>A0A0L8G7U1</accession>
<protein>
    <recommendedName>
        <fullName evidence="1">DNA helicase Pif1-like 2B domain-containing protein</fullName>
    </recommendedName>
</protein>
<name>A0A0L8G7U1_OCTBM</name>
<dbReference type="InterPro" id="IPR027417">
    <property type="entry name" value="P-loop_NTPase"/>
</dbReference>
<dbReference type="OrthoDB" id="6265497at2759"/>
<evidence type="ECO:0000313" key="2">
    <source>
        <dbReference type="EMBL" id="KOF72958.1"/>
    </source>
</evidence>
<dbReference type="GO" id="GO:0006260">
    <property type="term" value="P:DNA replication"/>
    <property type="evidence" value="ECO:0007669"/>
    <property type="project" value="TreeGrafter"/>
</dbReference>
<dbReference type="PANTHER" id="PTHR23274:SF51">
    <property type="entry name" value="OS03G0423850 PROTEIN"/>
    <property type="match status" value="1"/>
</dbReference>
<dbReference type="GO" id="GO:0005657">
    <property type="term" value="C:replication fork"/>
    <property type="evidence" value="ECO:0007669"/>
    <property type="project" value="TreeGrafter"/>
</dbReference>
<sequence>MWPAYTQMKSGCNTETSKTIINYFNPEQGQIELKICTLIEFLNSQLPPGLPPHDLRLKVGVPVMSLRNVEPPELCNGRHLIIKRIRALILMTTILSGLSAGMTKLLTPMSLSHSAVPFEFMQWQFPVKVCFAMSINKAQGQSLQVVGLNLIQQVFTHGQLYVRCSCVGSPHNIFNCGNPGNTRNVVYKEALQ</sequence>
<proteinExistence type="predicted"/>
<dbReference type="PANTHER" id="PTHR23274">
    <property type="entry name" value="DNA HELICASE-RELATED"/>
    <property type="match status" value="1"/>
</dbReference>
<dbReference type="Pfam" id="PF21530">
    <property type="entry name" value="Pif1_2B_dom"/>
    <property type="match status" value="1"/>
</dbReference>